<dbReference type="Gene3D" id="3.50.50.60">
    <property type="entry name" value="FAD/NAD(P)-binding domain"/>
    <property type="match status" value="2"/>
</dbReference>
<organism evidence="10 11">
    <name type="scientific">Prauserella sediminis</name>
    <dbReference type="NCBI Taxonomy" id="577680"/>
    <lineage>
        <taxon>Bacteria</taxon>
        <taxon>Bacillati</taxon>
        <taxon>Actinomycetota</taxon>
        <taxon>Actinomycetes</taxon>
        <taxon>Pseudonocardiales</taxon>
        <taxon>Pseudonocardiaceae</taxon>
        <taxon>Prauserella</taxon>
        <taxon>Prauserella salsuginis group</taxon>
    </lineage>
</organism>
<sequence length="612" mass="67701">MTTPTSDKDDARMPHQQRTPDPGPWQPDDLEAIREKYRIERERRLRPDGVAQYQKPVGDLAEYADDPWSEPLAEREPVTDEVDAVILGSGFGGLTSAANLRKAGLGRIRLVDAAGGVGGTWYWNRYPGVACDIDASIYLPLLEEIGGMPSRKYAPGHEIRRHAERIAEHFDLYQDALFQTQVTSLHWDDELSRWRVGTDRGDAFTARYAVVSSGPFNNPKLPGIPGLEEFGGHAFHTSRWDYEFTGGDEKTREYPGLAGKRVALIGTGATAVQIVPTIATSCAELLVVQRTPSAVDIRGDRETDGEWWARMTAQPGWQRARQDNFLALVSGAHADEDLIGDQWTDSATARGRQRLMSGTGEDVATAMELADHQKMSEIRARVADIVADPDTAAALQPWYRQMCKRPCFSDVYLQAFNRDNVRLVDTKGRGVDRITETALVVDGVEHPVDVIVFATGFEVEADPIVRAGADILGRKGLPLAEYWADGLRTLHGWVSREFPNLFQLGSTQNAVSFNFAHNLQEQSENLAAVVAEAERRGVLVEPTAKAEQAWIDTIHARRIDMSAFQAECTPGYYNLEGQPPKSTNHFGGGAMEFAELVRAWRSNGGMDDVLAE</sequence>
<protein>
    <submittedName>
        <fullName evidence="10">Cation diffusion facilitator CzcD-associated flavoprotein CzcO</fullName>
    </submittedName>
</protein>
<comment type="caution">
    <text evidence="10">The sequence shown here is derived from an EMBL/GenBank/DDBJ whole genome shotgun (WGS) entry which is preliminary data.</text>
</comment>
<evidence type="ECO:0000313" key="10">
    <source>
        <dbReference type="EMBL" id="MBB3665578.1"/>
    </source>
</evidence>
<keyword evidence="4" id="KW-0274">FAD</keyword>
<reference evidence="10 11" key="1">
    <citation type="submission" date="2020-08" db="EMBL/GenBank/DDBJ databases">
        <title>Sequencing the genomes of 1000 actinobacteria strains.</title>
        <authorList>
            <person name="Klenk H.-P."/>
        </authorList>
    </citation>
    <scope>NUCLEOTIDE SEQUENCE [LARGE SCALE GENOMIC DNA]</scope>
    <source>
        <strain evidence="10 11">DSM 45267</strain>
    </source>
</reference>
<dbReference type="GO" id="GO:0016709">
    <property type="term" value="F:oxidoreductase activity, acting on paired donors, with incorporation or reduction of molecular oxygen, NAD(P)H as one donor, and incorporation of one atom of oxygen"/>
    <property type="evidence" value="ECO:0007669"/>
    <property type="project" value="UniProtKB-ARBA"/>
</dbReference>
<evidence type="ECO:0000256" key="6">
    <source>
        <dbReference type="ARBA" id="ARBA00023002"/>
    </source>
</evidence>
<feature type="domain" description="FAD/NAD(P)-binding" evidence="9">
    <location>
        <begin position="83"/>
        <end position="295"/>
    </location>
</feature>
<dbReference type="InterPro" id="IPR023753">
    <property type="entry name" value="FAD/NAD-binding_dom"/>
</dbReference>
<comment type="cofactor">
    <cofactor evidence="1">
        <name>FAD</name>
        <dbReference type="ChEBI" id="CHEBI:57692"/>
    </cofactor>
</comment>
<keyword evidence="6" id="KW-0560">Oxidoreductase</keyword>
<evidence type="ECO:0000259" key="9">
    <source>
        <dbReference type="Pfam" id="PF07992"/>
    </source>
</evidence>
<dbReference type="PANTHER" id="PTHR43098:SF2">
    <property type="entry name" value="FAD-BINDING MONOOXYGENASE AUSB-RELATED"/>
    <property type="match status" value="1"/>
</dbReference>
<evidence type="ECO:0000256" key="1">
    <source>
        <dbReference type="ARBA" id="ARBA00001974"/>
    </source>
</evidence>
<dbReference type="InterPro" id="IPR036188">
    <property type="entry name" value="FAD/NAD-bd_sf"/>
</dbReference>
<dbReference type="RefSeq" id="WP_228726598.1">
    <property type="nucleotide sequence ID" value="NZ_JACIBS010000005.1"/>
</dbReference>
<evidence type="ECO:0000256" key="2">
    <source>
        <dbReference type="ARBA" id="ARBA00010139"/>
    </source>
</evidence>
<keyword evidence="11" id="KW-1185">Reference proteome</keyword>
<gene>
    <name evidence="10" type="ORF">FB384_004536</name>
</gene>
<dbReference type="InterPro" id="IPR050775">
    <property type="entry name" value="FAD-binding_Monooxygenases"/>
</dbReference>
<evidence type="ECO:0000256" key="4">
    <source>
        <dbReference type="ARBA" id="ARBA00022827"/>
    </source>
</evidence>
<keyword evidence="5" id="KW-0521">NADP</keyword>
<dbReference type="PANTHER" id="PTHR43098">
    <property type="entry name" value="L-ORNITHINE N(5)-MONOOXYGENASE-RELATED"/>
    <property type="match status" value="1"/>
</dbReference>
<evidence type="ECO:0000256" key="5">
    <source>
        <dbReference type="ARBA" id="ARBA00022857"/>
    </source>
</evidence>
<dbReference type="Pfam" id="PF07992">
    <property type="entry name" value="Pyr_redox_2"/>
    <property type="match status" value="1"/>
</dbReference>
<dbReference type="PRINTS" id="PR00411">
    <property type="entry name" value="PNDRDTASEI"/>
</dbReference>
<accession>A0A839XWX4</accession>
<name>A0A839XWX4_9PSEU</name>
<evidence type="ECO:0000256" key="8">
    <source>
        <dbReference type="SAM" id="MobiDB-lite"/>
    </source>
</evidence>
<evidence type="ECO:0000256" key="3">
    <source>
        <dbReference type="ARBA" id="ARBA00022630"/>
    </source>
</evidence>
<dbReference type="SUPFAM" id="SSF51905">
    <property type="entry name" value="FAD/NAD(P)-binding domain"/>
    <property type="match status" value="1"/>
</dbReference>
<keyword evidence="3" id="KW-0285">Flavoprotein</keyword>
<keyword evidence="7" id="KW-0503">Monooxygenase</keyword>
<dbReference type="AlphaFoldDB" id="A0A839XWX4"/>
<comment type="similarity">
    <text evidence="2">Belongs to the FAD-binding monooxygenase family.</text>
</comment>
<evidence type="ECO:0000313" key="11">
    <source>
        <dbReference type="Proteomes" id="UP000564573"/>
    </source>
</evidence>
<dbReference type="Proteomes" id="UP000564573">
    <property type="component" value="Unassembled WGS sequence"/>
</dbReference>
<dbReference type="EMBL" id="JACIBS010000005">
    <property type="protein sequence ID" value="MBB3665578.1"/>
    <property type="molecule type" value="Genomic_DNA"/>
</dbReference>
<evidence type="ECO:0000256" key="7">
    <source>
        <dbReference type="ARBA" id="ARBA00023033"/>
    </source>
</evidence>
<proteinExistence type="inferred from homology"/>
<feature type="region of interest" description="Disordered" evidence="8">
    <location>
        <begin position="1"/>
        <end position="30"/>
    </location>
</feature>
<feature type="compositionally biased region" description="Basic and acidic residues" evidence="8">
    <location>
        <begin position="1"/>
        <end position="13"/>
    </location>
</feature>
<dbReference type="FunFam" id="3.50.50.60:FF:000341">
    <property type="entry name" value="Baeyer-Villiger monooxygenase"/>
    <property type="match status" value="1"/>
</dbReference>